<dbReference type="RefSeq" id="WP_168079040.1">
    <property type="nucleotide sequence ID" value="NZ_BAAAQJ010000009.1"/>
</dbReference>
<keyword evidence="1 2" id="KW-0597">Phosphoprotein</keyword>
<dbReference type="Gene3D" id="1.10.3210.10">
    <property type="entry name" value="Hypothetical protein af1432"/>
    <property type="match status" value="1"/>
</dbReference>
<evidence type="ECO:0000313" key="5">
    <source>
        <dbReference type="Proteomes" id="UP000653674"/>
    </source>
</evidence>
<keyword evidence="5" id="KW-1185">Reference proteome</keyword>
<protein>
    <submittedName>
        <fullName evidence="4">Response regulator receiver modulated metal-depenent phosphohydrolase</fullName>
    </submittedName>
</protein>
<evidence type="ECO:0000256" key="2">
    <source>
        <dbReference type="PROSITE-ProRule" id="PRU00169"/>
    </source>
</evidence>
<evidence type="ECO:0000313" key="4">
    <source>
        <dbReference type="EMBL" id="GIG74339.1"/>
    </source>
</evidence>
<dbReference type="Pfam" id="PF13487">
    <property type="entry name" value="HD_5"/>
    <property type="match status" value="1"/>
</dbReference>
<dbReference type="EMBL" id="BONU01000017">
    <property type="protein sequence ID" value="GIG74339.1"/>
    <property type="molecule type" value="Genomic_DNA"/>
</dbReference>
<evidence type="ECO:0000259" key="3">
    <source>
        <dbReference type="PROSITE" id="PS50110"/>
    </source>
</evidence>
<name>A0A8J3LN15_9ACTN</name>
<dbReference type="InterPro" id="IPR050595">
    <property type="entry name" value="Bact_response_regulator"/>
</dbReference>
<dbReference type="InterPro" id="IPR011006">
    <property type="entry name" value="CheY-like_superfamily"/>
</dbReference>
<dbReference type="Gene3D" id="3.40.50.2300">
    <property type="match status" value="1"/>
</dbReference>
<dbReference type="GO" id="GO:0000160">
    <property type="term" value="P:phosphorelay signal transduction system"/>
    <property type="evidence" value="ECO:0007669"/>
    <property type="project" value="InterPro"/>
</dbReference>
<dbReference type="SUPFAM" id="SSF52172">
    <property type="entry name" value="CheY-like"/>
    <property type="match status" value="1"/>
</dbReference>
<dbReference type="PROSITE" id="PS50110">
    <property type="entry name" value="RESPONSE_REGULATORY"/>
    <property type="match status" value="1"/>
</dbReference>
<sequence>MAGKPRILCLDDESHVLDALRRQLRSEYNVLTTTHPQEALDLLAADRDGSVAVILSDLRMPRMTGVKVLERAREISPDTTRVLLTGDADLDGALAAINQGNVFRFMLKPCPPRHLRATMAAAVAQHRLIRAERDLLEATFKGSIDALRDALEMAQPVLVSRVARLQRLVERLCQKLGVADALQIVMAAQMGEIGAIALPSSATSVLAGGTPSSDAEAELLASLPHRADSVLARIPRLESVREIVRHQLPTDRNPMSPLRPDAPEGARLLQAVREYDSLIWREMSPDQAIATLSSRKIHDPDLLRALAEIDGLRLPNEAVREVGVDELVTGDELANDVYGADGMLLVARGQVITDGLLVKLRSCAATTGLQGHILVIQVVGS</sequence>
<dbReference type="AlphaFoldDB" id="A0A8J3LN15"/>
<feature type="modified residue" description="4-aspartylphosphate" evidence="2">
    <location>
        <position position="57"/>
    </location>
</feature>
<gene>
    <name evidence="4" type="ORF">Pfl04_27430</name>
</gene>
<comment type="caution">
    <text evidence="4">The sequence shown here is derived from an EMBL/GenBank/DDBJ whole genome shotgun (WGS) entry which is preliminary data.</text>
</comment>
<reference evidence="4" key="1">
    <citation type="submission" date="2021-01" db="EMBL/GenBank/DDBJ databases">
        <title>Whole genome shotgun sequence of Planosporangium flavigriseum NBRC 105377.</title>
        <authorList>
            <person name="Komaki H."/>
            <person name="Tamura T."/>
        </authorList>
    </citation>
    <scope>NUCLEOTIDE SEQUENCE</scope>
    <source>
        <strain evidence="4">NBRC 105377</strain>
    </source>
</reference>
<dbReference type="InterPro" id="IPR001789">
    <property type="entry name" value="Sig_transdc_resp-reg_receiver"/>
</dbReference>
<feature type="domain" description="Response regulatory" evidence="3">
    <location>
        <begin position="6"/>
        <end position="123"/>
    </location>
</feature>
<dbReference type="CDD" id="cd17569">
    <property type="entry name" value="REC_HupR-like"/>
    <property type="match status" value="1"/>
</dbReference>
<organism evidence="4 5">
    <name type="scientific">Planosporangium flavigriseum</name>
    <dbReference type="NCBI Taxonomy" id="373681"/>
    <lineage>
        <taxon>Bacteria</taxon>
        <taxon>Bacillati</taxon>
        <taxon>Actinomycetota</taxon>
        <taxon>Actinomycetes</taxon>
        <taxon>Micromonosporales</taxon>
        <taxon>Micromonosporaceae</taxon>
        <taxon>Planosporangium</taxon>
    </lineage>
</organism>
<evidence type="ECO:0000256" key="1">
    <source>
        <dbReference type="ARBA" id="ARBA00022553"/>
    </source>
</evidence>
<dbReference type="PANTHER" id="PTHR44591:SF19">
    <property type="entry name" value="TWO-COMPONENT RESPONSE REGULATOR-RELATED"/>
    <property type="match status" value="1"/>
</dbReference>
<dbReference type="SMART" id="SM00448">
    <property type="entry name" value="REC"/>
    <property type="match status" value="1"/>
</dbReference>
<dbReference type="Proteomes" id="UP000653674">
    <property type="component" value="Unassembled WGS sequence"/>
</dbReference>
<accession>A0A8J3LN15</accession>
<dbReference type="Pfam" id="PF00072">
    <property type="entry name" value="Response_reg"/>
    <property type="match status" value="1"/>
</dbReference>
<dbReference type="PANTHER" id="PTHR44591">
    <property type="entry name" value="STRESS RESPONSE REGULATOR PROTEIN 1"/>
    <property type="match status" value="1"/>
</dbReference>
<proteinExistence type="predicted"/>